<dbReference type="OrthoDB" id="440325at2759"/>
<feature type="active site" evidence="5 6">
    <location>
        <position position="217"/>
    </location>
</feature>
<reference evidence="10" key="1">
    <citation type="journal article" date="2013" name="Science">
        <title>Gene transfer from bacteria and archaea facilitated evolution of an extremophilic eukaryote.</title>
        <authorList>
            <person name="Schonknecht G."/>
            <person name="Chen W.H."/>
            <person name="Ternes C.M."/>
            <person name="Barbier G.G."/>
            <person name="Shrestha R.P."/>
            <person name="Stanke M."/>
            <person name="Brautigam A."/>
            <person name="Baker B.J."/>
            <person name="Banfield J.F."/>
            <person name="Garavito R.M."/>
            <person name="Carr K."/>
            <person name="Wilkerson C."/>
            <person name="Rensing S.A."/>
            <person name="Gagneul D."/>
            <person name="Dickenson N.E."/>
            <person name="Oesterhelt C."/>
            <person name="Lercher M.J."/>
            <person name="Weber A.P."/>
        </authorList>
    </citation>
    <scope>NUCLEOTIDE SEQUENCE [LARGE SCALE GENOMIC DNA]</scope>
    <source>
        <strain evidence="10">074W</strain>
    </source>
</reference>
<dbReference type="SUPFAM" id="SSF53720">
    <property type="entry name" value="ALDH-like"/>
    <property type="match status" value="1"/>
</dbReference>
<feature type="domain" description="Aldehyde dehydrogenase" evidence="8">
    <location>
        <begin position="22"/>
        <end position="440"/>
    </location>
</feature>
<evidence type="ECO:0000256" key="7">
    <source>
        <dbReference type="RuleBase" id="RU003345"/>
    </source>
</evidence>
<keyword evidence="3" id="KW-0520">NAD</keyword>
<evidence type="ECO:0000259" key="8">
    <source>
        <dbReference type="Pfam" id="PF00171"/>
    </source>
</evidence>
<dbReference type="Proteomes" id="UP000030680">
    <property type="component" value="Unassembled WGS sequence"/>
</dbReference>
<evidence type="ECO:0000256" key="4">
    <source>
        <dbReference type="PIRNR" id="PIRNR036492"/>
    </source>
</evidence>
<dbReference type="STRING" id="130081.M2WQG8"/>
<comment type="similarity">
    <text evidence="1 4 7">Belongs to the aldehyde dehydrogenase family.</text>
</comment>
<dbReference type="OMA" id="EIDWCKQ"/>
<dbReference type="InterPro" id="IPR015590">
    <property type="entry name" value="Aldehyde_DH_dom"/>
</dbReference>
<keyword evidence="10" id="KW-1185">Reference proteome</keyword>
<name>M2WQG8_GALSU</name>
<dbReference type="FunFam" id="3.40.605.10:FF:000004">
    <property type="entry name" value="Aldehyde dehydrogenase"/>
    <property type="match status" value="1"/>
</dbReference>
<evidence type="ECO:0000256" key="5">
    <source>
        <dbReference type="PIRSR" id="PIRSR036492-1"/>
    </source>
</evidence>
<evidence type="ECO:0000313" key="9">
    <source>
        <dbReference type="EMBL" id="EME26030.1"/>
    </source>
</evidence>
<dbReference type="PIRSF" id="PIRSF036492">
    <property type="entry name" value="ALDH"/>
    <property type="match status" value="1"/>
</dbReference>
<evidence type="ECO:0000256" key="6">
    <source>
        <dbReference type="PROSITE-ProRule" id="PRU10007"/>
    </source>
</evidence>
<dbReference type="FunFam" id="3.40.309.10:FF:000003">
    <property type="entry name" value="Aldehyde dehydrogenase"/>
    <property type="match status" value="1"/>
</dbReference>
<dbReference type="InterPro" id="IPR029510">
    <property type="entry name" value="Ald_DH_CS_GLU"/>
</dbReference>
<dbReference type="Gene3D" id="3.40.309.10">
    <property type="entry name" value="Aldehyde Dehydrogenase, Chain A, domain 2"/>
    <property type="match status" value="1"/>
</dbReference>
<gene>
    <name evidence="9" type="ORF">Gasu_63180</name>
</gene>
<dbReference type="GO" id="GO:0005737">
    <property type="term" value="C:cytoplasm"/>
    <property type="evidence" value="ECO:0007669"/>
    <property type="project" value="TreeGrafter"/>
</dbReference>
<accession>M2WQG8</accession>
<dbReference type="PANTHER" id="PTHR43570:SF16">
    <property type="entry name" value="ALDEHYDE DEHYDROGENASE TYPE III, ISOFORM Q"/>
    <property type="match status" value="1"/>
</dbReference>
<dbReference type="Gene3D" id="3.40.605.10">
    <property type="entry name" value="Aldehyde Dehydrogenase, Chain A, domain 1"/>
    <property type="match status" value="1"/>
</dbReference>
<dbReference type="KEGG" id="gsl:Gasu_63180"/>
<dbReference type="GO" id="GO:0006081">
    <property type="term" value="P:aldehyde metabolic process"/>
    <property type="evidence" value="ECO:0007669"/>
    <property type="project" value="InterPro"/>
</dbReference>
<protein>
    <recommendedName>
        <fullName evidence="4">Aldehyde dehydrogenase</fullName>
    </recommendedName>
</protein>
<dbReference type="InterPro" id="IPR016161">
    <property type="entry name" value="Ald_DH/histidinol_DH"/>
</dbReference>
<dbReference type="CDD" id="cd07087">
    <property type="entry name" value="ALDH_F3-13-14_CALDH-like"/>
    <property type="match status" value="1"/>
</dbReference>
<feature type="active site" evidence="5">
    <location>
        <position position="251"/>
    </location>
</feature>
<evidence type="ECO:0000313" key="10">
    <source>
        <dbReference type="Proteomes" id="UP000030680"/>
    </source>
</evidence>
<dbReference type="RefSeq" id="XP_005702550.1">
    <property type="nucleotide sequence ID" value="XM_005702493.1"/>
</dbReference>
<evidence type="ECO:0000256" key="3">
    <source>
        <dbReference type="ARBA" id="ARBA00023027"/>
    </source>
</evidence>
<dbReference type="eggNOG" id="KOG2456">
    <property type="taxonomic scope" value="Eukaryota"/>
</dbReference>
<sequence length="475" mass="53136">MADSVYVDLHKQLKTAIPKARNIAFRESQLQQLALLLKEQEEALCSAVYKDLKRPPSQTALEITTAINDLKDIKKNLRKYLKTERKGTGWLLDYVRDPAFAFDSQEVRLEPLGTVLIFGAWNVPIVLTLQPLFGAIAAGNTVLLKPSEQAPNTAHLLEALISQYLDVDCYKAIVGGPEVGAALLELEWNHIFYTGGASIARKVMEAAARHLTPVTLELGGKSPAVIDKSCDLQKTARMIAWAKTLNCGQLCVSVDYALCPLSMLMELIEYIKSAWNEFYGEDIQYSSDYSRIVNTTHFDRLVDLLNNTRGQIVYGGKQQNRDELFIEPSIVVVSSLDDCLMKEEIFGPILPIMPYESLEQACHWIVNTPVLEQPLVLYIFSNDSLVDEQVMERVASGGVSINEVISHVMSSWLPFGGIGKSGIGVYHGKYSVQVFSHARAILKRNFRMEPLVGIRYPPTTSRKNWLLGMLTRQKI</sequence>
<dbReference type="Gramene" id="EME26030">
    <property type="protein sequence ID" value="EME26030"/>
    <property type="gene ID" value="Gasu_63180"/>
</dbReference>
<dbReference type="InterPro" id="IPR016162">
    <property type="entry name" value="Ald_DH_N"/>
</dbReference>
<organism evidence="9 10">
    <name type="scientific">Galdieria sulphuraria</name>
    <name type="common">Red alga</name>
    <dbReference type="NCBI Taxonomy" id="130081"/>
    <lineage>
        <taxon>Eukaryota</taxon>
        <taxon>Rhodophyta</taxon>
        <taxon>Bangiophyceae</taxon>
        <taxon>Galdieriales</taxon>
        <taxon>Galdieriaceae</taxon>
        <taxon>Galdieria</taxon>
    </lineage>
</organism>
<keyword evidence="2 4" id="KW-0560">Oxidoreductase</keyword>
<dbReference type="GO" id="GO:0004029">
    <property type="term" value="F:aldehyde dehydrogenase (NAD+) activity"/>
    <property type="evidence" value="ECO:0007669"/>
    <property type="project" value="TreeGrafter"/>
</dbReference>
<dbReference type="InterPro" id="IPR012394">
    <property type="entry name" value="Aldehyde_DH_NAD(P)"/>
</dbReference>
<evidence type="ECO:0000256" key="1">
    <source>
        <dbReference type="ARBA" id="ARBA00009986"/>
    </source>
</evidence>
<evidence type="ECO:0000256" key="2">
    <source>
        <dbReference type="ARBA" id="ARBA00023002"/>
    </source>
</evidence>
<dbReference type="Pfam" id="PF00171">
    <property type="entry name" value="Aldedh"/>
    <property type="match status" value="1"/>
</dbReference>
<dbReference type="InterPro" id="IPR016163">
    <property type="entry name" value="Ald_DH_C"/>
</dbReference>
<dbReference type="PANTHER" id="PTHR43570">
    <property type="entry name" value="ALDEHYDE DEHYDROGENASE"/>
    <property type="match status" value="1"/>
</dbReference>
<proteinExistence type="inferred from homology"/>
<dbReference type="EMBL" id="KB454643">
    <property type="protein sequence ID" value="EME26030.1"/>
    <property type="molecule type" value="Genomic_DNA"/>
</dbReference>
<dbReference type="AlphaFoldDB" id="M2WQG8"/>
<dbReference type="GeneID" id="17085017"/>
<dbReference type="PROSITE" id="PS00687">
    <property type="entry name" value="ALDEHYDE_DEHYDR_GLU"/>
    <property type="match status" value="1"/>
</dbReference>